<dbReference type="Gene3D" id="4.10.60.10">
    <property type="entry name" value="Zinc finger, CCHC-type"/>
    <property type="match status" value="1"/>
</dbReference>
<dbReference type="Proteomes" id="UP000015354">
    <property type="component" value="Unassembled WGS sequence"/>
</dbReference>
<sequence length="312" mass="33798">MQYERYLIDGGFLELRAGDGRQSGAARPNRFAFGVYETLEGSVYEAGGAYYNANSGSVRCLLACLVAGLYPNVASRKGGAPKRPGAPQRYHTFDGSECLIHPSSVAGREHQLPSSLVVYVDKIKTSCIFLREVSPVSPLHVILFCGGALQYVERYGELCVDERTAFACGQEDATLLTHIKQQFESALRAKINNPAQSWEQISSVVVRAIVRLLRDDAGSKLRIIDRNAPRAPLTANLAAEEPGASPGAGVVEVADQPFKTNKSCFLCGHTGHVSRYCPHNAGQKGGGPPVRCFICGEWHYPQDCPVPAPHKP</sequence>
<keyword evidence="1" id="KW-0862">Zinc</keyword>
<protein>
    <recommendedName>
        <fullName evidence="2">CCHC-type domain-containing protein</fullName>
    </recommendedName>
</protein>
<reference evidence="3 4" key="1">
    <citation type="journal article" date="2013" name="PLoS ONE">
        <title>Predicting the Proteins of Angomonas deanei, Strigomonas culicis and Their Respective Endosymbionts Reveals New Aspects of the Trypanosomatidae Family.</title>
        <authorList>
            <person name="Motta M.C."/>
            <person name="Martins A.C."/>
            <person name="de Souza S.S."/>
            <person name="Catta-Preta C.M."/>
            <person name="Silva R."/>
            <person name="Klein C.C."/>
            <person name="de Almeida L.G."/>
            <person name="de Lima Cunha O."/>
            <person name="Ciapina L.P."/>
            <person name="Brocchi M."/>
            <person name="Colabardini A.C."/>
            <person name="de Araujo Lima B."/>
            <person name="Machado C.R."/>
            <person name="de Almeida Soares C.M."/>
            <person name="Probst C.M."/>
            <person name="de Menezes C.B."/>
            <person name="Thompson C.E."/>
            <person name="Bartholomeu D.C."/>
            <person name="Gradia D.F."/>
            <person name="Pavoni D.P."/>
            <person name="Grisard E.C."/>
            <person name="Fantinatti-Garboggini F."/>
            <person name="Marchini F.K."/>
            <person name="Rodrigues-Luiz G.F."/>
            <person name="Wagner G."/>
            <person name="Goldman G.H."/>
            <person name="Fietto J.L."/>
            <person name="Elias M.C."/>
            <person name="Goldman M.H."/>
            <person name="Sagot M.F."/>
            <person name="Pereira M."/>
            <person name="Stoco P.H."/>
            <person name="de Mendonca-Neto R.P."/>
            <person name="Teixeira S.M."/>
            <person name="Maciel T.E."/>
            <person name="de Oliveira Mendes T.A."/>
            <person name="Urmenyi T.P."/>
            <person name="de Souza W."/>
            <person name="Schenkman S."/>
            <person name="de Vasconcelos A.T."/>
        </authorList>
    </citation>
    <scope>NUCLEOTIDE SEQUENCE [LARGE SCALE GENOMIC DNA]</scope>
</reference>
<feature type="domain" description="CCHC-type" evidence="2">
    <location>
        <begin position="264"/>
        <end position="278"/>
    </location>
</feature>
<dbReference type="PROSITE" id="PS50158">
    <property type="entry name" value="ZF_CCHC"/>
    <property type="match status" value="1"/>
</dbReference>
<evidence type="ECO:0000259" key="2">
    <source>
        <dbReference type="PROSITE" id="PS50158"/>
    </source>
</evidence>
<evidence type="ECO:0000256" key="1">
    <source>
        <dbReference type="PROSITE-ProRule" id="PRU00047"/>
    </source>
</evidence>
<name>S9TP46_9TRYP</name>
<dbReference type="InterPro" id="IPR001878">
    <property type="entry name" value="Znf_CCHC"/>
</dbReference>
<evidence type="ECO:0000313" key="4">
    <source>
        <dbReference type="Proteomes" id="UP000015354"/>
    </source>
</evidence>
<comment type="caution">
    <text evidence="3">The sequence shown here is derived from an EMBL/GenBank/DDBJ whole genome shotgun (WGS) entry which is preliminary data.</text>
</comment>
<dbReference type="EMBL" id="ATMH01010056">
    <property type="protein sequence ID" value="EPY18183.1"/>
    <property type="molecule type" value="Genomic_DNA"/>
</dbReference>
<evidence type="ECO:0000313" key="3">
    <source>
        <dbReference type="EMBL" id="EPY18183.1"/>
    </source>
</evidence>
<keyword evidence="4" id="KW-1185">Reference proteome</keyword>
<dbReference type="InterPro" id="IPR011709">
    <property type="entry name" value="DEAD-box_helicase_OB_fold"/>
</dbReference>
<dbReference type="AlphaFoldDB" id="S9TP46"/>
<dbReference type="OrthoDB" id="5600252at2759"/>
<proteinExistence type="predicted"/>
<gene>
    <name evidence="3" type="ORF">STCU_10132</name>
</gene>
<dbReference type="SUPFAM" id="SSF57756">
    <property type="entry name" value="Retrovirus zinc finger-like domains"/>
    <property type="match status" value="1"/>
</dbReference>
<dbReference type="Pfam" id="PF07717">
    <property type="entry name" value="OB_NTP_bind"/>
    <property type="match status" value="1"/>
</dbReference>
<dbReference type="GO" id="GO:0003676">
    <property type="term" value="F:nucleic acid binding"/>
    <property type="evidence" value="ECO:0007669"/>
    <property type="project" value="InterPro"/>
</dbReference>
<keyword evidence="1" id="KW-0479">Metal-binding</keyword>
<keyword evidence="1" id="KW-0863">Zinc-finger</keyword>
<accession>S9TP46</accession>
<dbReference type="SMART" id="SM00343">
    <property type="entry name" value="ZnF_C2HC"/>
    <property type="match status" value="2"/>
</dbReference>
<dbReference type="InterPro" id="IPR036875">
    <property type="entry name" value="Znf_CCHC_sf"/>
</dbReference>
<dbReference type="GO" id="GO:0008270">
    <property type="term" value="F:zinc ion binding"/>
    <property type="evidence" value="ECO:0007669"/>
    <property type="project" value="UniProtKB-KW"/>
</dbReference>
<organism evidence="3 4">
    <name type="scientific">Strigomonas culicis</name>
    <dbReference type="NCBI Taxonomy" id="28005"/>
    <lineage>
        <taxon>Eukaryota</taxon>
        <taxon>Discoba</taxon>
        <taxon>Euglenozoa</taxon>
        <taxon>Kinetoplastea</taxon>
        <taxon>Metakinetoplastina</taxon>
        <taxon>Trypanosomatida</taxon>
        <taxon>Trypanosomatidae</taxon>
        <taxon>Strigomonadinae</taxon>
        <taxon>Strigomonas</taxon>
    </lineage>
</organism>